<proteinExistence type="predicted"/>
<comment type="caution">
    <text evidence="1">The sequence shown here is derived from an EMBL/GenBank/DDBJ whole genome shotgun (WGS) entry which is preliminary data.</text>
</comment>
<evidence type="ECO:0000313" key="1">
    <source>
        <dbReference type="EMBL" id="GGJ08941.1"/>
    </source>
</evidence>
<dbReference type="AlphaFoldDB" id="A0A917NKX3"/>
<dbReference type="Gene3D" id="2.60.40.2000">
    <property type="match status" value="1"/>
</dbReference>
<dbReference type="InterPro" id="IPR012504">
    <property type="entry name" value="Spore_YabP"/>
</dbReference>
<organism evidence="1 2">
    <name type="scientific">Alicyclobacillus cellulosilyticus</name>
    <dbReference type="NCBI Taxonomy" id="1003997"/>
    <lineage>
        <taxon>Bacteria</taxon>
        <taxon>Bacillati</taxon>
        <taxon>Bacillota</taxon>
        <taxon>Bacilli</taxon>
        <taxon>Bacillales</taxon>
        <taxon>Alicyclobacillaceae</taxon>
        <taxon>Alicyclobacillus</taxon>
    </lineage>
</organism>
<name>A0A917NKX3_9BACL</name>
<sequence>MSRAGPDRVIASDIPAGRPLAALSADGTGSNPPGFAIQSVVTGTGQVGGIGMSGAEQHAITLRGRKTLEVTGVSSVESFDVSEFALVTQGGPLQVRGNNLHMKHLDLDAGIVVIEGNVASLEYVPERGKKKRIAHRLFR</sequence>
<evidence type="ECO:0000313" key="2">
    <source>
        <dbReference type="Proteomes" id="UP000637695"/>
    </source>
</evidence>
<dbReference type="Proteomes" id="UP000637695">
    <property type="component" value="Unassembled WGS sequence"/>
</dbReference>
<accession>A0A917NKX3</accession>
<dbReference type="InterPro" id="IPR038705">
    <property type="entry name" value="YabP_sf"/>
</dbReference>
<dbReference type="Pfam" id="PF07873">
    <property type="entry name" value="YabP"/>
    <property type="match status" value="1"/>
</dbReference>
<dbReference type="NCBIfam" id="TIGR02892">
    <property type="entry name" value="spore_yabP"/>
    <property type="match status" value="1"/>
</dbReference>
<keyword evidence="2" id="KW-1185">Reference proteome</keyword>
<dbReference type="InterPro" id="IPR022476">
    <property type="entry name" value="Spore_YabP/YqfC"/>
</dbReference>
<reference evidence="1" key="2">
    <citation type="submission" date="2020-09" db="EMBL/GenBank/DDBJ databases">
        <authorList>
            <person name="Sun Q."/>
            <person name="Ohkuma M."/>
        </authorList>
    </citation>
    <scope>NUCLEOTIDE SEQUENCE</scope>
    <source>
        <strain evidence="1">JCM 18487</strain>
    </source>
</reference>
<dbReference type="GO" id="GO:0030435">
    <property type="term" value="P:sporulation resulting in formation of a cellular spore"/>
    <property type="evidence" value="ECO:0007669"/>
    <property type="project" value="InterPro"/>
</dbReference>
<reference evidence="1" key="1">
    <citation type="journal article" date="2014" name="Int. J. Syst. Evol. Microbiol.">
        <title>Complete genome sequence of Corynebacterium casei LMG S-19264T (=DSM 44701T), isolated from a smear-ripened cheese.</title>
        <authorList>
            <consortium name="US DOE Joint Genome Institute (JGI-PGF)"/>
            <person name="Walter F."/>
            <person name="Albersmeier A."/>
            <person name="Kalinowski J."/>
            <person name="Ruckert C."/>
        </authorList>
    </citation>
    <scope>NUCLEOTIDE SEQUENCE</scope>
    <source>
        <strain evidence="1">JCM 18487</strain>
    </source>
</reference>
<protein>
    <recommendedName>
        <fullName evidence="3">Sporulation protein YabP</fullName>
    </recommendedName>
</protein>
<evidence type="ECO:0008006" key="3">
    <source>
        <dbReference type="Google" id="ProtNLM"/>
    </source>
</evidence>
<gene>
    <name evidence="1" type="ORF">GCM10010885_17540</name>
</gene>
<dbReference type="EMBL" id="BMOY01000027">
    <property type="protein sequence ID" value="GGJ08941.1"/>
    <property type="molecule type" value="Genomic_DNA"/>
</dbReference>